<dbReference type="Gene3D" id="3.40.50.1010">
    <property type="entry name" value="5'-nuclease"/>
    <property type="match status" value="1"/>
</dbReference>
<comment type="caution">
    <text evidence="7">The sequence shown here is derived from an EMBL/GenBank/DDBJ whole genome shotgun (WGS) entry which is preliminary data.</text>
</comment>
<evidence type="ECO:0000313" key="7">
    <source>
        <dbReference type="EMBL" id="RWZ78838.1"/>
    </source>
</evidence>
<dbReference type="InterPro" id="IPR002716">
    <property type="entry name" value="PIN_dom"/>
</dbReference>
<dbReference type="PANTHER" id="PTHR11603:SF147">
    <property type="entry name" value="MEMBRANE PROTEIN"/>
    <property type="match status" value="1"/>
</dbReference>
<evidence type="ECO:0000256" key="2">
    <source>
        <dbReference type="ARBA" id="ARBA00022722"/>
    </source>
</evidence>
<keyword evidence="2" id="KW-0540">Nuclease</keyword>
<keyword evidence="4" id="KW-0460">Magnesium</keyword>
<proteinExistence type="predicted"/>
<dbReference type="PANTHER" id="PTHR11603">
    <property type="entry name" value="AAA FAMILY ATPASE"/>
    <property type="match status" value="1"/>
</dbReference>
<accession>A0A4Q0AJI5</accession>
<dbReference type="PROSITE" id="PS50926">
    <property type="entry name" value="TRAM"/>
    <property type="match status" value="1"/>
</dbReference>
<organism evidence="7 8">
    <name type="scientific">Candidatus Microsaccharimonas sossegonensis</name>
    <dbReference type="NCBI Taxonomy" id="2506948"/>
    <lineage>
        <taxon>Bacteria</taxon>
        <taxon>Candidatus Saccharimonadota</taxon>
        <taxon>Candidatus Saccharimonadia</taxon>
        <taxon>Candidatus Saccharimonadales</taxon>
        <taxon>Candidatus Saccharimonadaceae</taxon>
        <taxon>Candidatus Microsaccharimonas</taxon>
    </lineage>
</organism>
<evidence type="ECO:0000256" key="1">
    <source>
        <dbReference type="ARBA" id="ARBA00001946"/>
    </source>
</evidence>
<gene>
    <name evidence="7" type="ORF">EOT05_03775</name>
</gene>
<evidence type="ECO:0000259" key="6">
    <source>
        <dbReference type="PROSITE" id="PS50926"/>
    </source>
</evidence>
<comment type="cofactor">
    <cofactor evidence="1">
        <name>Mg(2+)</name>
        <dbReference type="ChEBI" id="CHEBI:18420"/>
    </cofactor>
</comment>
<dbReference type="SUPFAM" id="SSF88723">
    <property type="entry name" value="PIN domain-like"/>
    <property type="match status" value="1"/>
</dbReference>
<dbReference type="GO" id="GO:0004518">
    <property type="term" value="F:nuclease activity"/>
    <property type="evidence" value="ECO:0007669"/>
    <property type="project" value="UniProtKB-KW"/>
</dbReference>
<dbReference type="SMART" id="SM00670">
    <property type="entry name" value="PINc"/>
    <property type="match status" value="1"/>
</dbReference>
<dbReference type="InterPro" id="IPR002792">
    <property type="entry name" value="TRAM_dom"/>
</dbReference>
<dbReference type="InterPro" id="IPR052041">
    <property type="entry name" value="Nucleic_acid_metab_PIN/TRAM"/>
</dbReference>
<feature type="region of interest" description="Disordered" evidence="5">
    <location>
        <begin position="276"/>
        <end position="322"/>
    </location>
</feature>
<dbReference type="CDD" id="cd09877">
    <property type="entry name" value="PIN_YacL-like"/>
    <property type="match status" value="1"/>
</dbReference>
<evidence type="ECO:0000313" key="8">
    <source>
        <dbReference type="Proteomes" id="UP000289257"/>
    </source>
</evidence>
<reference evidence="7" key="1">
    <citation type="submission" date="2019-01" db="EMBL/GenBank/DDBJ databases">
        <title>Genomic signatures and co-occurrence patterns of the ultra-small Saccharimodia (Patescibacteria phylum) suggest a symbiotic lifestyle.</title>
        <authorList>
            <person name="Lemos L."/>
            <person name="Medeiros J."/>
            <person name="Andreote F."/>
            <person name="Fernandes G."/>
            <person name="Varani A."/>
            <person name="Oliveira G."/>
            <person name="Pylro V."/>
        </authorList>
    </citation>
    <scope>NUCLEOTIDE SEQUENCE [LARGE SCALE GENOMIC DNA]</scope>
    <source>
        <strain evidence="7">AMD02</strain>
    </source>
</reference>
<keyword evidence="8" id="KW-1185">Reference proteome</keyword>
<evidence type="ECO:0000256" key="5">
    <source>
        <dbReference type="SAM" id="MobiDB-lite"/>
    </source>
</evidence>
<evidence type="ECO:0000256" key="4">
    <source>
        <dbReference type="ARBA" id="ARBA00022842"/>
    </source>
</evidence>
<dbReference type="Proteomes" id="UP000289257">
    <property type="component" value="Unassembled WGS sequence"/>
</dbReference>
<dbReference type="InterPro" id="IPR029060">
    <property type="entry name" value="PIN-like_dom_sf"/>
</dbReference>
<dbReference type="GO" id="GO:0016787">
    <property type="term" value="F:hydrolase activity"/>
    <property type="evidence" value="ECO:0007669"/>
    <property type="project" value="UniProtKB-KW"/>
</dbReference>
<feature type="domain" description="TRAM" evidence="6">
    <location>
        <begin position="164"/>
        <end position="225"/>
    </location>
</feature>
<name>A0A4Q0AJI5_9BACT</name>
<dbReference type="AlphaFoldDB" id="A0A4Q0AJI5"/>
<sequence length="322" mass="35793">MEIVIMSALFVILAETTYLVVAQNIKLKQAKKQHMPIFVDTSVLIDGRIISIAKSGFITSTLFIPRSVVGELQFLADTADAEKRSRARHGLDVVKELQSMANVIVEIFNDGTKAEEGVDNRLLKLAKEYNGAICTIDFNLNKVAQVENIPVLNVNDLAKTLRMAYLPGEKMKLELTQKGNDQHQGIGHLDDGTMVVVEHASSQIGKIVDIEFIRGLQTAAGKMMFARLVGGSDQAPVKKASTRAKSATLTNELPRQKTVRVERVKRTVAEQPYKASSAVFVSEPQRKSSRSKHPQQARSNNRSNNRRRTPEDSLFDLLDQQR</sequence>
<protein>
    <submittedName>
        <fullName evidence="7">TRAM domain-containing protein</fullName>
    </submittedName>
</protein>
<dbReference type="EMBL" id="SCKX01000001">
    <property type="protein sequence ID" value="RWZ78838.1"/>
    <property type="molecule type" value="Genomic_DNA"/>
</dbReference>
<keyword evidence="3" id="KW-0378">Hydrolase</keyword>
<dbReference type="Pfam" id="PF01938">
    <property type="entry name" value="TRAM"/>
    <property type="match status" value="1"/>
</dbReference>
<evidence type="ECO:0000256" key="3">
    <source>
        <dbReference type="ARBA" id="ARBA00022801"/>
    </source>
</evidence>